<comment type="similarity">
    <text evidence="5">Belongs to the globin family.</text>
</comment>
<dbReference type="InterPro" id="IPR000971">
    <property type="entry name" value="Globin"/>
</dbReference>
<evidence type="ECO:0000256" key="1">
    <source>
        <dbReference type="ARBA" id="ARBA00022448"/>
    </source>
</evidence>
<dbReference type="CTD" id="20322711"/>
<dbReference type="OrthoDB" id="436496at2759"/>
<evidence type="ECO:0000256" key="4">
    <source>
        <dbReference type="ARBA" id="ARBA00023004"/>
    </source>
</evidence>
<dbReference type="EMBL" id="KL596842">
    <property type="protein sequence ID" value="KER23638.1"/>
    <property type="molecule type" value="Genomic_DNA"/>
</dbReference>
<dbReference type="InterPro" id="IPR044399">
    <property type="entry name" value="Mb-like_M"/>
</dbReference>
<organism evidence="7 8">
    <name type="scientific">Opisthorchis viverrini</name>
    <name type="common">Southeast Asian liver fluke</name>
    <dbReference type="NCBI Taxonomy" id="6198"/>
    <lineage>
        <taxon>Eukaryota</taxon>
        <taxon>Metazoa</taxon>
        <taxon>Spiralia</taxon>
        <taxon>Lophotrochozoa</taxon>
        <taxon>Platyhelminthes</taxon>
        <taxon>Trematoda</taxon>
        <taxon>Digenea</taxon>
        <taxon>Opisthorchiida</taxon>
        <taxon>Opisthorchiata</taxon>
        <taxon>Opisthorchiidae</taxon>
        <taxon>Opisthorchis</taxon>
    </lineage>
</organism>
<evidence type="ECO:0000256" key="3">
    <source>
        <dbReference type="ARBA" id="ARBA00022723"/>
    </source>
</evidence>
<name>A0A074Z945_OPIVI</name>
<keyword evidence="8" id="KW-1185">Reference proteome</keyword>
<dbReference type="InterPro" id="IPR012292">
    <property type="entry name" value="Globin/Proto"/>
</dbReference>
<keyword evidence="2 5" id="KW-0349">Heme</keyword>
<evidence type="ECO:0000256" key="2">
    <source>
        <dbReference type="ARBA" id="ARBA00022617"/>
    </source>
</evidence>
<dbReference type="CDD" id="cd01040">
    <property type="entry name" value="Mb-like"/>
    <property type="match status" value="1"/>
</dbReference>
<keyword evidence="3" id="KW-0479">Metal-binding</keyword>
<dbReference type="GO" id="GO:0046872">
    <property type="term" value="F:metal ion binding"/>
    <property type="evidence" value="ECO:0007669"/>
    <property type="project" value="UniProtKB-KW"/>
</dbReference>
<keyword evidence="4" id="KW-0408">Iron</keyword>
<dbReference type="GO" id="GO:0020037">
    <property type="term" value="F:heme binding"/>
    <property type="evidence" value="ECO:0007669"/>
    <property type="project" value="InterPro"/>
</dbReference>
<keyword evidence="1 5" id="KW-0813">Transport</keyword>
<accession>A0A074Z945</accession>
<keyword evidence="5" id="KW-0561">Oxygen transport</keyword>
<gene>
    <name evidence="7" type="ORF">T265_08532</name>
</gene>
<evidence type="ECO:0000313" key="7">
    <source>
        <dbReference type="EMBL" id="KER23638.1"/>
    </source>
</evidence>
<dbReference type="STRING" id="6198.A0A074Z945"/>
<dbReference type="RefSeq" id="XP_009172625.1">
    <property type="nucleotide sequence ID" value="XM_009174361.1"/>
</dbReference>
<evidence type="ECO:0000256" key="5">
    <source>
        <dbReference type="RuleBase" id="RU000356"/>
    </source>
</evidence>
<dbReference type="GO" id="GO:0005344">
    <property type="term" value="F:oxygen carrier activity"/>
    <property type="evidence" value="ECO:0007669"/>
    <property type="project" value="UniProtKB-KW"/>
</dbReference>
<evidence type="ECO:0000313" key="8">
    <source>
        <dbReference type="Proteomes" id="UP000054324"/>
    </source>
</evidence>
<dbReference type="Proteomes" id="UP000054324">
    <property type="component" value="Unassembled WGS sequence"/>
</dbReference>
<dbReference type="Gene3D" id="1.10.490.10">
    <property type="entry name" value="Globins"/>
    <property type="match status" value="1"/>
</dbReference>
<dbReference type="Pfam" id="PF00042">
    <property type="entry name" value="Globin"/>
    <property type="match status" value="1"/>
</dbReference>
<proteinExistence type="inferred from homology"/>
<dbReference type="SUPFAM" id="SSF46458">
    <property type="entry name" value="Globin-like"/>
    <property type="match status" value="1"/>
</dbReference>
<dbReference type="GeneID" id="20322711"/>
<dbReference type="AlphaFoldDB" id="A0A074Z945"/>
<dbReference type="GO" id="GO:0019825">
    <property type="term" value="F:oxygen binding"/>
    <property type="evidence" value="ECO:0007669"/>
    <property type="project" value="InterPro"/>
</dbReference>
<dbReference type="KEGG" id="ovi:T265_08532"/>
<feature type="domain" description="Globin" evidence="6">
    <location>
        <begin position="29"/>
        <end position="141"/>
    </location>
</feature>
<reference evidence="7 8" key="1">
    <citation type="submission" date="2013-11" db="EMBL/GenBank/DDBJ databases">
        <title>Opisthorchis viverrini - life in the bile duct.</title>
        <authorList>
            <person name="Young N.D."/>
            <person name="Nagarajan N."/>
            <person name="Lin S.J."/>
            <person name="Korhonen P.K."/>
            <person name="Jex A.R."/>
            <person name="Hall R.S."/>
            <person name="Safavi-Hemami H."/>
            <person name="Kaewkong W."/>
            <person name="Bertrand D."/>
            <person name="Gao S."/>
            <person name="Seet Q."/>
            <person name="Wongkham S."/>
            <person name="Teh B.T."/>
            <person name="Wongkham C."/>
            <person name="Intapan P.M."/>
            <person name="Maleewong W."/>
            <person name="Yang X."/>
            <person name="Hu M."/>
            <person name="Wang Z."/>
            <person name="Hofmann A."/>
            <person name="Sternberg P.W."/>
            <person name="Tan P."/>
            <person name="Wang J."/>
            <person name="Gasser R.B."/>
        </authorList>
    </citation>
    <scope>NUCLEOTIDE SEQUENCE [LARGE SCALE GENOMIC DNA]</scope>
</reference>
<dbReference type="InterPro" id="IPR009050">
    <property type="entry name" value="Globin-like_sf"/>
</dbReference>
<evidence type="ECO:0000259" key="6">
    <source>
        <dbReference type="Pfam" id="PF00042"/>
    </source>
</evidence>
<sequence>MDPERHKSLMEELTSITTTVEERRKIGHEVLRQLLLSNPNLMKVFRPIQSMTLPQALNSSYLGQLSIKFVDSLLEVVRNYNDQDVLRQTIIQLANIHKNRGITVAHFVAVIPLFTDTLASFLHIEENKESLQEVLTTILPMIGKRL</sequence>
<protein>
    <recommendedName>
        <fullName evidence="6">Globin domain-containing protein</fullName>
    </recommendedName>
</protein>